<keyword evidence="3" id="KW-1185">Reference proteome</keyword>
<name>A0ABQ7TSI7_SOLTU</name>
<evidence type="ECO:0000259" key="1">
    <source>
        <dbReference type="Pfam" id="PF03732"/>
    </source>
</evidence>
<protein>
    <recommendedName>
        <fullName evidence="1">Retrotransposon gag domain-containing protein</fullName>
    </recommendedName>
</protein>
<evidence type="ECO:0000313" key="3">
    <source>
        <dbReference type="Proteomes" id="UP000826656"/>
    </source>
</evidence>
<dbReference type="Pfam" id="PF03732">
    <property type="entry name" value="Retrotrans_gag"/>
    <property type="match status" value="1"/>
</dbReference>
<dbReference type="Proteomes" id="UP000826656">
    <property type="component" value="Unassembled WGS sequence"/>
</dbReference>
<dbReference type="InterPro" id="IPR005162">
    <property type="entry name" value="Retrotrans_gag_dom"/>
</dbReference>
<reference evidence="2 3" key="1">
    <citation type="journal article" date="2021" name="bioRxiv">
        <title>Chromosome-scale and haplotype-resolved genome assembly of a tetraploid potato cultivar.</title>
        <authorList>
            <person name="Sun H."/>
            <person name="Jiao W.-B."/>
            <person name="Krause K."/>
            <person name="Campoy J.A."/>
            <person name="Goel M."/>
            <person name="Folz-Donahue K."/>
            <person name="Kukat C."/>
            <person name="Huettel B."/>
            <person name="Schneeberger K."/>
        </authorList>
    </citation>
    <scope>NUCLEOTIDE SEQUENCE [LARGE SCALE GENOMIC DNA]</scope>
    <source>
        <strain evidence="2">SolTubOtavaFocal</strain>
        <tissue evidence="2">Leaves</tissue>
    </source>
</reference>
<gene>
    <name evidence="2" type="ORF">KY290_036382</name>
</gene>
<sequence length="129" mass="15175">MHNGVPPTGNFYTRYSRLEFPKFSGFDLRTWMYKVDQFFTMDEVPFDQRVRVTSIHLEGEAIAWHRSYIRSRNSVLDPTWTECVLALSERLGEGFEDPMEELKNLQQTSTVKEYQAKFDRLLTGVKSVK</sequence>
<evidence type="ECO:0000313" key="2">
    <source>
        <dbReference type="EMBL" id="KAH0737677.1"/>
    </source>
</evidence>
<accession>A0ABQ7TSI7</accession>
<organism evidence="2 3">
    <name type="scientific">Solanum tuberosum</name>
    <name type="common">Potato</name>
    <dbReference type="NCBI Taxonomy" id="4113"/>
    <lineage>
        <taxon>Eukaryota</taxon>
        <taxon>Viridiplantae</taxon>
        <taxon>Streptophyta</taxon>
        <taxon>Embryophyta</taxon>
        <taxon>Tracheophyta</taxon>
        <taxon>Spermatophyta</taxon>
        <taxon>Magnoliopsida</taxon>
        <taxon>eudicotyledons</taxon>
        <taxon>Gunneridae</taxon>
        <taxon>Pentapetalae</taxon>
        <taxon>asterids</taxon>
        <taxon>lamiids</taxon>
        <taxon>Solanales</taxon>
        <taxon>Solanaceae</taxon>
        <taxon>Solanoideae</taxon>
        <taxon>Solaneae</taxon>
        <taxon>Solanum</taxon>
    </lineage>
</organism>
<feature type="domain" description="Retrotransposon gag" evidence="1">
    <location>
        <begin position="52"/>
        <end position="126"/>
    </location>
</feature>
<proteinExistence type="predicted"/>
<dbReference type="EMBL" id="JAIVGD010000028">
    <property type="protein sequence ID" value="KAH0737677.1"/>
    <property type="molecule type" value="Genomic_DNA"/>
</dbReference>
<comment type="caution">
    <text evidence="2">The sequence shown here is derived from an EMBL/GenBank/DDBJ whole genome shotgun (WGS) entry which is preliminary data.</text>
</comment>